<protein>
    <recommendedName>
        <fullName evidence="2">Amine oxidase domain-containing protein</fullName>
    </recommendedName>
</protein>
<sequence>SSTSTPIEGLYVCGASTYPGGLVTGGPGYVAANKVAEDLGLKKWWTPPPHVQRYMETYLQ</sequence>
<dbReference type="EMBL" id="BARS01010387">
    <property type="protein sequence ID" value="GAF92988.1"/>
    <property type="molecule type" value="Genomic_DNA"/>
</dbReference>
<feature type="non-terminal residue" evidence="1">
    <location>
        <position position="1"/>
    </location>
</feature>
<proteinExistence type="predicted"/>
<evidence type="ECO:0008006" key="2">
    <source>
        <dbReference type="Google" id="ProtNLM"/>
    </source>
</evidence>
<gene>
    <name evidence="1" type="ORF">S01H1_19263</name>
</gene>
<dbReference type="AlphaFoldDB" id="X0THI7"/>
<evidence type="ECO:0000313" key="1">
    <source>
        <dbReference type="EMBL" id="GAF92988.1"/>
    </source>
</evidence>
<accession>X0THI7</accession>
<organism evidence="1">
    <name type="scientific">marine sediment metagenome</name>
    <dbReference type="NCBI Taxonomy" id="412755"/>
    <lineage>
        <taxon>unclassified sequences</taxon>
        <taxon>metagenomes</taxon>
        <taxon>ecological metagenomes</taxon>
    </lineage>
</organism>
<name>X0THI7_9ZZZZ</name>
<comment type="caution">
    <text evidence="1">The sequence shown here is derived from an EMBL/GenBank/DDBJ whole genome shotgun (WGS) entry which is preliminary data.</text>
</comment>
<reference evidence="1" key="1">
    <citation type="journal article" date="2014" name="Front. Microbiol.">
        <title>High frequency of phylogenetically diverse reductive dehalogenase-homologous genes in deep subseafloor sedimentary metagenomes.</title>
        <authorList>
            <person name="Kawai M."/>
            <person name="Futagami T."/>
            <person name="Toyoda A."/>
            <person name="Takaki Y."/>
            <person name="Nishi S."/>
            <person name="Hori S."/>
            <person name="Arai W."/>
            <person name="Tsubouchi T."/>
            <person name="Morono Y."/>
            <person name="Uchiyama I."/>
            <person name="Ito T."/>
            <person name="Fujiyama A."/>
            <person name="Inagaki F."/>
            <person name="Takami H."/>
        </authorList>
    </citation>
    <scope>NUCLEOTIDE SEQUENCE</scope>
    <source>
        <strain evidence="1">Expedition CK06-06</strain>
    </source>
</reference>